<gene>
    <name evidence="3" type="ORF">GCM10011352_07580</name>
</gene>
<dbReference type="CDD" id="cd00293">
    <property type="entry name" value="USP-like"/>
    <property type="match status" value="1"/>
</dbReference>
<protein>
    <submittedName>
        <fullName evidence="3">Universal stress protein</fullName>
    </submittedName>
</protein>
<feature type="domain" description="UspA" evidence="2">
    <location>
        <begin position="6"/>
        <end position="159"/>
    </location>
</feature>
<proteinExistence type="inferred from homology"/>
<dbReference type="Pfam" id="PF00582">
    <property type="entry name" value="Usp"/>
    <property type="match status" value="1"/>
</dbReference>
<evidence type="ECO:0000313" key="4">
    <source>
        <dbReference type="Proteomes" id="UP000629025"/>
    </source>
</evidence>
<dbReference type="InterPro" id="IPR014729">
    <property type="entry name" value="Rossmann-like_a/b/a_fold"/>
</dbReference>
<dbReference type="RefSeq" id="WP_188745748.1">
    <property type="nucleotide sequence ID" value="NZ_BMIJ01000001.1"/>
</dbReference>
<sequence>MLPDVKKILYASDLEKGARPAFRRAVSLCGHYHSEITYLHVIESLPASAQNQLRNILDEEEIEGCQREGIENLQRKVKERIERFCESELEGNEIMDPSQVTARVEEGTPWRVILKVADEIDADVIVMGVRHHTAMEKFLLGSTPNRVMYNSKRPVLIVPLTGED</sequence>
<name>A0ABQ1K2J2_9GAMM</name>
<dbReference type="PANTHER" id="PTHR46268">
    <property type="entry name" value="STRESS RESPONSE PROTEIN NHAX"/>
    <property type="match status" value="1"/>
</dbReference>
<dbReference type="PRINTS" id="PR01438">
    <property type="entry name" value="UNVRSLSTRESS"/>
</dbReference>
<dbReference type="EMBL" id="BMIJ01000001">
    <property type="protein sequence ID" value="GGB84201.1"/>
    <property type="molecule type" value="Genomic_DNA"/>
</dbReference>
<dbReference type="Gene3D" id="3.40.50.620">
    <property type="entry name" value="HUPs"/>
    <property type="match status" value="1"/>
</dbReference>
<evidence type="ECO:0000313" key="3">
    <source>
        <dbReference type="EMBL" id="GGB84201.1"/>
    </source>
</evidence>
<organism evidence="3 4">
    <name type="scientific">Marinobacterium zhoushanense</name>
    <dbReference type="NCBI Taxonomy" id="1679163"/>
    <lineage>
        <taxon>Bacteria</taxon>
        <taxon>Pseudomonadati</taxon>
        <taxon>Pseudomonadota</taxon>
        <taxon>Gammaproteobacteria</taxon>
        <taxon>Oceanospirillales</taxon>
        <taxon>Oceanospirillaceae</taxon>
        <taxon>Marinobacterium</taxon>
    </lineage>
</organism>
<dbReference type="Proteomes" id="UP000629025">
    <property type="component" value="Unassembled WGS sequence"/>
</dbReference>
<accession>A0ABQ1K2J2</accession>
<dbReference type="SUPFAM" id="SSF52402">
    <property type="entry name" value="Adenine nucleotide alpha hydrolases-like"/>
    <property type="match status" value="1"/>
</dbReference>
<comment type="similarity">
    <text evidence="1">Belongs to the universal stress protein A family.</text>
</comment>
<dbReference type="InterPro" id="IPR006015">
    <property type="entry name" value="Universal_stress_UspA"/>
</dbReference>
<dbReference type="InterPro" id="IPR006016">
    <property type="entry name" value="UspA"/>
</dbReference>
<evidence type="ECO:0000256" key="1">
    <source>
        <dbReference type="ARBA" id="ARBA00008791"/>
    </source>
</evidence>
<reference evidence="4" key="1">
    <citation type="journal article" date="2019" name="Int. J. Syst. Evol. Microbiol.">
        <title>The Global Catalogue of Microorganisms (GCM) 10K type strain sequencing project: providing services to taxonomists for standard genome sequencing and annotation.</title>
        <authorList>
            <consortium name="The Broad Institute Genomics Platform"/>
            <consortium name="The Broad Institute Genome Sequencing Center for Infectious Disease"/>
            <person name="Wu L."/>
            <person name="Ma J."/>
        </authorList>
    </citation>
    <scope>NUCLEOTIDE SEQUENCE [LARGE SCALE GENOMIC DNA]</scope>
    <source>
        <strain evidence="4">CGMCC 1.15341</strain>
    </source>
</reference>
<dbReference type="PANTHER" id="PTHR46268:SF6">
    <property type="entry name" value="UNIVERSAL STRESS PROTEIN UP12"/>
    <property type="match status" value="1"/>
</dbReference>
<comment type="caution">
    <text evidence="3">The sequence shown here is derived from an EMBL/GenBank/DDBJ whole genome shotgun (WGS) entry which is preliminary data.</text>
</comment>
<evidence type="ECO:0000259" key="2">
    <source>
        <dbReference type="Pfam" id="PF00582"/>
    </source>
</evidence>
<keyword evidence="4" id="KW-1185">Reference proteome</keyword>